<gene>
    <name evidence="1" type="ORF">SAMN04487949_0888</name>
</gene>
<protein>
    <submittedName>
        <fullName evidence="1">Uncharacterized protein</fullName>
    </submittedName>
</protein>
<dbReference type="RefSeq" id="WP_089694448.1">
    <property type="nucleotide sequence ID" value="NZ_FNHL01000001.1"/>
</dbReference>
<dbReference type="STRING" id="660521.SAMN04487949_0888"/>
<keyword evidence="2" id="KW-1185">Reference proteome</keyword>
<organism evidence="1 2">
    <name type="scientific">Halogranum gelatinilyticum</name>
    <dbReference type="NCBI Taxonomy" id="660521"/>
    <lineage>
        <taxon>Archaea</taxon>
        <taxon>Methanobacteriati</taxon>
        <taxon>Methanobacteriota</taxon>
        <taxon>Stenosarchaea group</taxon>
        <taxon>Halobacteria</taxon>
        <taxon>Halobacteriales</taxon>
        <taxon>Haloferacaceae</taxon>
    </lineage>
</organism>
<dbReference type="AlphaFoldDB" id="A0A1G9QJ96"/>
<reference evidence="2" key="1">
    <citation type="submission" date="2016-10" db="EMBL/GenBank/DDBJ databases">
        <authorList>
            <person name="Varghese N."/>
            <person name="Submissions S."/>
        </authorList>
    </citation>
    <scope>NUCLEOTIDE SEQUENCE [LARGE SCALE GENOMIC DNA]</scope>
    <source>
        <strain evidence="2">CGMCC 1.10119</strain>
    </source>
</reference>
<evidence type="ECO:0000313" key="1">
    <source>
        <dbReference type="EMBL" id="SDM11066.1"/>
    </source>
</evidence>
<dbReference type="Proteomes" id="UP000199451">
    <property type="component" value="Unassembled WGS sequence"/>
</dbReference>
<dbReference type="NCBIfam" id="NF045545">
    <property type="entry name" value="HAH_0734_fam"/>
    <property type="match status" value="1"/>
</dbReference>
<accession>A0A1G9QJ96</accession>
<dbReference type="OrthoDB" id="333484at2157"/>
<dbReference type="Pfam" id="PF23384">
    <property type="entry name" value="DUF7098"/>
    <property type="match status" value="1"/>
</dbReference>
<sequence>MQHLIVHGDPGIRKDAIINYDDTEQVCFSIQRQGDYHGPDEVQLWCVIGTEDEREAFDKREFVPHWLDVDDIEADALDVIEASSDMAV</sequence>
<dbReference type="InterPro" id="IPR054623">
    <property type="entry name" value="HAH_0734-like"/>
</dbReference>
<name>A0A1G9QJ96_9EURY</name>
<evidence type="ECO:0000313" key="2">
    <source>
        <dbReference type="Proteomes" id="UP000199451"/>
    </source>
</evidence>
<proteinExistence type="predicted"/>
<dbReference type="EMBL" id="FNHL01000001">
    <property type="protein sequence ID" value="SDM11066.1"/>
    <property type="molecule type" value="Genomic_DNA"/>
</dbReference>